<dbReference type="PANTHER" id="PTHR20959">
    <property type="entry name" value="TRANSPORT AND GOLGI ORGANIZATION PROTEIN 6 FAMILY MEMBER"/>
    <property type="match status" value="1"/>
</dbReference>
<dbReference type="GO" id="GO:0009306">
    <property type="term" value="P:protein secretion"/>
    <property type="evidence" value="ECO:0007669"/>
    <property type="project" value="TreeGrafter"/>
</dbReference>
<dbReference type="Pfam" id="PF23565">
    <property type="entry name" value="ARM_TANGO6"/>
    <property type="match status" value="1"/>
</dbReference>
<dbReference type="VEuPathDB" id="FungiDB:BON22_3568"/>
<gene>
    <name evidence="2" type="ORF">BON22_3568</name>
</gene>
<organism evidence="2 3">
    <name type="scientific">Cyberlindnera fabianii</name>
    <name type="common">Yeast</name>
    <name type="synonym">Hansenula fabianii</name>
    <dbReference type="NCBI Taxonomy" id="36022"/>
    <lineage>
        <taxon>Eukaryota</taxon>
        <taxon>Fungi</taxon>
        <taxon>Dikarya</taxon>
        <taxon>Ascomycota</taxon>
        <taxon>Saccharomycotina</taxon>
        <taxon>Saccharomycetes</taxon>
        <taxon>Phaffomycetales</taxon>
        <taxon>Phaffomycetaceae</taxon>
        <taxon>Cyberlindnera</taxon>
    </lineage>
</organism>
<proteinExistence type="predicted"/>
<name>A0A1V2L4W2_CYBFA</name>
<dbReference type="EMBL" id="MPUK01000006">
    <property type="protein sequence ID" value="ONH66834.1"/>
    <property type="molecule type" value="Genomic_DNA"/>
</dbReference>
<evidence type="ECO:0000259" key="1">
    <source>
        <dbReference type="Pfam" id="PF23565"/>
    </source>
</evidence>
<comment type="caution">
    <text evidence="2">The sequence shown here is derived from an EMBL/GenBank/DDBJ whole genome shotgun (WGS) entry which is preliminary data.</text>
</comment>
<dbReference type="InterPro" id="IPR039600">
    <property type="entry name" value="TANGO6/Rtp1"/>
</dbReference>
<dbReference type="AlphaFoldDB" id="A0A1V2L4W2"/>
<evidence type="ECO:0000313" key="2">
    <source>
        <dbReference type="EMBL" id="ONH66834.1"/>
    </source>
</evidence>
<protein>
    <submittedName>
        <fullName evidence="2">RNA polymerase II assembly factor RTP1</fullName>
    </submittedName>
</protein>
<sequence length="458" mass="52454">MSLKLENGLNVPQISRNTALDRIFAELEQFLSIDDTSSTPDALSQLYLKTQSPRSDASLITKITTLTSRCFNYVHTIQELSLAQAQQQLREKDQQKANLITISLHDMKFFNELINVIIVQCIYPCLPLGVGIPIDQRRLKTYGKRLKVYRFQRVPKDEWSRAQPVLESIVEQFDIVFNQGGDIADLLKKGSGFTDVLTALMTLYLETGEQKYLNKFIHFENKSESYNLFGTYTAMIQGCKVGKYQQFLKINIEKFANVNRILLSKPQDITSVEYFTRIFDQIYDILVMINRPVLVSVSVNFIRVVYDKNKKIIQDFLFKKIWASLDPNLKGDEQPGDTIVSEKQLNDAINVVISLSKETSAEFLNDLFITSNKVFLENIVRNLINTQGDGWKFQTTLENNLTSIVKTGPLDAEITSSELLNDIDLGLEIFVELLKNLTNDVIREQFIIVLNRWIFEAG</sequence>
<dbReference type="PANTHER" id="PTHR20959:SF1">
    <property type="entry name" value="TRANSPORT AND GOLGI ORGANIZATION PROTEIN 6 HOMOLOG"/>
    <property type="match status" value="1"/>
</dbReference>
<evidence type="ECO:0000313" key="3">
    <source>
        <dbReference type="Proteomes" id="UP000189513"/>
    </source>
</evidence>
<accession>A0A1V2L4W2</accession>
<dbReference type="InterPro" id="IPR057407">
    <property type="entry name" value="HEAT_TANGO6"/>
</dbReference>
<dbReference type="Proteomes" id="UP000189513">
    <property type="component" value="Unassembled WGS sequence"/>
</dbReference>
<reference evidence="3" key="1">
    <citation type="journal article" date="2017" name="Genome Announc.">
        <title>Genome sequences of Cyberlindnera fabianii 65, Pichia kudriavzevii 129, and Saccharomyces cerevisiae 131 isolated from fermented masau fruits in Zimbabwe.</title>
        <authorList>
            <person name="van Rijswijck I.M.H."/>
            <person name="Derks M.F.L."/>
            <person name="Abee T."/>
            <person name="de Ridder D."/>
            <person name="Smid E.J."/>
        </authorList>
    </citation>
    <scope>NUCLEOTIDE SEQUENCE [LARGE SCALE GENOMIC DNA]</scope>
    <source>
        <strain evidence="3">65</strain>
    </source>
</reference>
<feature type="domain" description="TANGO6 HEAT repeat" evidence="1">
    <location>
        <begin position="249"/>
        <end position="354"/>
    </location>
</feature>
<keyword evidence="3" id="KW-1185">Reference proteome</keyword>